<keyword evidence="5 7" id="KW-0472">Membrane</keyword>
<dbReference type="Proteomes" id="UP000199306">
    <property type="component" value="Unassembled WGS sequence"/>
</dbReference>
<dbReference type="InterPro" id="IPR003918">
    <property type="entry name" value="NADH_UbQ_OxRdtase"/>
</dbReference>
<feature type="domain" description="NADH:quinone oxidoreductase/Mrp antiporter transmembrane" evidence="8">
    <location>
        <begin position="260"/>
        <end position="473"/>
    </location>
</feature>
<keyword evidence="10" id="KW-1185">Reference proteome</keyword>
<feature type="transmembrane region" description="Helical" evidence="7">
    <location>
        <begin position="170"/>
        <end position="190"/>
    </location>
</feature>
<proteinExistence type="inferred from homology"/>
<dbReference type="GO" id="GO:0048039">
    <property type="term" value="F:ubiquinone binding"/>
    <property type="evidence" value="ECO:0007669"/>
    <property type="project" value="TreeGrafter"/>
</dbReference>
<dbReference type="OrthoDB" id="9811718at2"/>
<dbReference type="RefSeq" id="WP_092014540.1">
    <property type="nucleotide sequence ID" value="NZ_FOXH01000003.1"/>
</dbReference>
<evidence type="ECO:0000256" key="3">
    <source>
        <dbReference type="ARBA" id="ARBA00022692"/>
    </source>
</evidence>
<feature type="transmembrane region" description="Helical" evidence="7">
    <location>
        <begin position="90"/>
        <end position="110"/>
    </location>
</feature>
<feature type="transmembrane region" description="Helical" evidence="7">
    <location>
        <begin position="141"/>
        <end position="158"/>
    </location>
</feature>
<evidence type="ECO:0000256" key="1">
    <source>
        <dbReference type="ARBA" id="ARBA00004127"/>
    </source>
</evidence>
<name>A0A1I5QR68_9BACT</name>
<feature type="transmembrane region" description="Helical" evidence="7">
    <location>
        <begin position="473"/>
        <end position="496"/>
    </location>
</feature>
<dbReference type="AlphaFoldDB" id="A0A1I5QR68"/>
<evidence type="ECO:0000313" key="9">
    <source>
        <dbReference type="EMBL" id="SFP48557.1"/>
    </source>
</evidence>
<dbReference type="InterPro" id="IPR001750">
    <property type="entry name" value="ND/Mrp_TM"/>
</dbReference>
<gene>
    <name evidence="9" type="ORF">SAMN04515674_103318</name>
</gene>
<dbReference type="STRING" id="1079859.SAMN04515674_103318"/>
<dbReference type="EMBL" id="FOXH01000003">
    <property type="protein sequence ID" value="SFP48557.1"/>
    <property type="molecule type" value="Genomic_DNA"/>
</dbReference>
<evidence type="ECO:0000259" key="8">
    <source>
        <dbReference type="Pfam" id="PF00361"/>
    </source>
</evidence>
<feature type="transmembrane region" description="Helical" evidence="7">
    <location>
        <begin position="29"/>
        <end position="51"/>
    </location>
</feature>
<dbReference type="GO" id="GO:0015990">
    <property type="term" value="P:electron transport coupled proton transport"/>
    <property type="evidence" value="ECO:0007669"/>
    <property type="project" value="TreeGrafter"/>
</dbReference>
<feature type="transmembrane region" description="Helical" evidence="7">
    <location>
        <begin position="431"/>
        <end position="453"/>
    </location>
</feature>
<organism evidence="9 10">
    <name type="scientific">Pseudarcicella hirudinis</name>
    <dbReference type="NCBI Taxonomy" id="1079859"/>
    <lineage>
        <taxon>Bacteria</taxon>
        <taxon>Pseudomonadati</taxon>
        <taxon>Bacteroidota</taxon>
        <taxon>Cytophagia</taxon>
        <taxon>Cytophagales</taxon>
        <taxon>Flectobacillaceae</taxon>
        <taxon>Pseudarcicella</taxon>
    </lineage>
</organism>
<feature type="transmembrane region" description="Helical" evidence="7">
    <location>
        <begin position="304"/>
        <end position="327"/>
    </location>
</feature>
<keyword evidence="3 6" id="KW-0812">Transmembrane</keyword>
<feature type="transmembrane region" description="Helical" evidence="7">
    <location>
        <begin position="517"/>
        <end position="537"/>
    </location>
</feature>
<evidence type="ECO:0000313" key="10">
    <source>
        <dbReference type="Proteomes" id="UP000199306"/>
    </source>
</evidence>
<evidence type="ECO:0000256" key="7">
    <source>
        <dbReference type="SAM" id="Phobius"/>
    </source>
</evidence>
<dbReference type="PANTHER" id="PTHR43507">
    <property type="entry name" value="NADH-UBIQUINONE OXIDOREDUCTASE CHAIN 4"/>
    <property type="match status" value="1"/>
</dbReference>
<protein>
    <submittedName>
        <fullName evidence="9">NADH dehydrogenase subunit M</fullName>
    </submittedName>
</protein>
<dbReference type="GO" id="GO:0016020">
    <property type="term" value="C:membrane"/>
    <property type="evidence" value="ECO:0007669"/>
    <property type="project" value="UniProtKB-SubCell"/>
</dbReference>
<dbReference type="Pfam" id="PF00361">
    <property type="entry name" value="Proton_antipo_M"/>
    <property type="match status" value="2"/>
</dbReference>
<dbReference type="PRINTS" id="PR01437">
    <property type="entry name" value="NUOXDRDTASE4"/>
</dbReference>
<sequence>MPILSFLIFLPVLASILVAVLPDSYKSQFRWIALIVTGLQLAGCIWVFTNFDRQSSDIQFLEQQDWITLSLGSLGTVSIDYLIGLDGVSMPMALLTGLVMFIGSISSFEIKQKEKAYFSLYLLLSGSVMGCFLALDFFLFYLFFEFMLLPMYFLIGLWGGPRREYASLKFFIYTLFGSIFILIVMIGLYFSVIDPYETAIHAGFIDVKSQMTPEIFGQIQELIKELKIAPEHMVHTFDMRLMTDSGNFLPQSLLSYVSGSTLFSVPARYLAFIFLMIGFAIKLPAVPVHTWLPDAHVEAPTPVSVVLAGILLKIGGYGFIRIAYSIFPDGAENFAVWIAAFGVLSIIYGAYNALAMNDLKKMIAYSSVSHMGFVMLGIASLTSEGINAALYQMFSHGILSSMLFLLVGVLYDRVHDRRIDSYRGLAVKMPVFTAFVAIAFFASLGLPAFSGFIGEFFSLMGAFNSSFLPKIFAVLGAFGIVLGAGYFLWALQKMFFGKFWVREHEELLTDLNFREKIMLTPLAILAFVFGILPHLLFDITSPTISEFMKLWIK</sequence>
<dbReference type="PANTHER" id="PTHR43507:SF1">
    <property type="entry name" value="NADH-UBIQUINONE OXIDOREDUCTASE CHAIN 4"/>
    <property type="match status" value="1"/>
</dbReference>
<evidence type="ECO:0000256" key="5">
    <source>
        <dbReference type="ARBA" id="ARBA00023136"/>
    </source>
</evidence>
<feature type="transmembrane region" description="Helical" evidence="7">
    <location>
        <begin position="363"/>
        <end position="383"/>
    </location>
</feature>
<comment type="subcellular location">
    <subcellularLocation>
        <location evidence="1">Endomembrane system</location>
        <topology evidence="1">Multi-pass membrane protein</topology>
    </subcellularLocation>
    <subcellularLocation>
        <location evidence="6">Membrane</location>
        <topology evidence="6">Multi-pass membrane protein</topology>
    </subcellularLocation>
</comment>
<feature type="transmembrane region" description="Helical" evidence="7">
    <location>
        <begin position="389"/>
        <end position="411"/>
    </location>
</feature>
<evidence type="ECO:0000256" key="4">
    <source>
        <dbReference type="ARBA" id="ARBA00022989"/>
    </source>
</evidence>
<comment type="similarity">
    <text evidence="2">Belongs to the complex I subunit 4 family.</text>
</comment>
<dbReference type="GO" id="GO:0042773">
    <property type="term" value="P:ATP synthesis coupled electron transport"/>
    <property type="evidence" value="ECO:0007669"/>
    <property type="project" value="InterPro"/>
</dbReference>
<dbReference type="InterPro" id="IPR010227">
    <property type="entry name" value="NADH_Q_OxRdtase_chainM/4"/>
</dbReference>
<evidence type="ECO:0000256" key="6">
    <source>
        <dbReference type="RuleBase" id="RU000320"/>
    </source>
</evidence>
<reference evidence="9 10" key="1">
    <citation type="submission" date="2016-10" db="EMBL/GenBank/DDBJ databases">
        <authorList>
            <person name="de Groot N.N."/>
        </authorList>
    </citation>
    <scope>NUCLEOTIDE SEQUENCE [LARGE SCALE GENOMIC DNA]</scope>
    <source>
        <strain evidence="10">E92,LMG 26720,CCM 7988</strain>
    </source>
</reference>
<keyword evidence="4 7" id="KW-1133">Transmembrane helix</keyword>
<feature type="transmembrane region" description="Helical" evidence="7">
    <location>
        <begin position="269"/>
        <end position="292"/>
    </location>
</feature>
<accession>A0A1I5QR68</accession>
<feature type="transmembrane region" description="Helical" evidence="7">
    <location>
        <begin position="117"/>
        <end position="135"/>
    </location>
</feature>
<dbReference type="NCBIfam" id="TIGR01972">
    <property type="entry name" value="NDH_I_M"/>
    <property type="match status" value="1"/>
</dbReference>
<evidence type="ECO:0000256" key="2">
    <source>
        <dbReference type="ARBA" id="ARBA00009025"/>
    </source>
</evidence>
<feature type="transmembrane region" description="Helical" evidence="7">
    <location>
        <begin position="333"/>
        <end position="351"/>
    </location>
</feature>
<dbReference type="GO" id="GO:0003954">
    <property type="term" value="F:NADH dehydrogenase activity"/>
    <property type="evidence" value="ECO:0007669"/>
    <property type="project" value="TreeGrafter"/>
</dbReference>
<dbReference type="GO" id="GO:0012505">
    <property type="term" value="C:endomembrane system"/>
    <property type="evidence" value="ECO:0007669"/>
    <property type="project" value="UniProtKB-SubCell"/>
</dbReference>
<feature type="domain" description="NADH:quinone oxidoreductase/Mrp antiporter transmembrane" evidence="8">
    <location>
        <begin position="134"/>
        <end position="189"/>
    </location>
</feature>
<dbReference type="GO" id="GO:0008137">
    <property type="term" value="F:NADH dehydrogenase (ubiquinone) activity"/>
    <property type="evidence" value="ECO:0007669"/>
    <property type="project" value="InterPro"/>
</dbReference>